<sequence length="136" mass="15009">MCIELRSSEPVAIDAHTDVLQKILQDLNSHIDGLEQILIIQQNGTLLARLFPEEHSEKIEAILAEFAMVADEVCQELKRGGNTEAILKGRHRFLAVYRTRSMKTMLGIVGQASVNLGLLNSGSRSAIEKIEAIVTD</sequence>
<accession>A0A2G6KCD8</accession>
<feature type="domain" description="Roadblock/LAMTOR2" evidence="1">
    <location>
        <begin position="29"/>
        <end position="101"/>
    </location>
</feature>
<name>A0A2G6KCD8_9BACT</name>
<dbReference type="Proteomes" id="UP000230821">
    <property type="component" value="Unassembled WGS sequence"/>
</dbReference>
<dbReference type="SUPFAM" id="SSF103196">
    <property type="entry name" value="Roadblock/LC7 domain"/>
    <property type="match status" value="1"/>
</dbReference>
<dbReference type="Gene3D" id="3.30.450.30">
    <property type="entry name" value="Dynein light chain 2a, cytoplasmic"/>
    <property type="match status" value="1"/>
</dbReference>
<dbReference type="EMBL" id="PDSK01000100">
    <property type="protein sequence ID" value="PIE33344.1"/>
    <property type="molecule type" value="Genomic_DNA"/>
</dbReference>
<protein>
    <recommendedName>
        <fullName evidence="1">Roadblock/LAMTOR2 domain-containing protein</fullName>
    </recommendedName>
</protein>
<evidence type="ECO:0000313" key="2">
    <source>
        <dbReference type="EMBL" id="PIE33344.1"/>
    </source>
</evidence>
<gene>
    <name evidence="2" type="ORF">CSA56_12295</name>
</gene>
<reference evidence="2 3" key="1">
    <citation type="submission" date="2017-10" db="EMBL/GenBank/DDBJ databases">
        <title>Novel microbial diversity and functional potential in the marine mammal oral microbiome.</title>
        <authorList>
            <person name="Dudek N.K."/>
            <person name="Sun C.L."/>
            <person name="Burstein D."/>
            <person name="Kantor R.S."/>
            <person name="Aliaga Goltsman D.S."/>
            <person name="Bik E.M."/>
            <person name="Thomas B.C."/>
            <person name="Banfield J.F."/>
            <person name="Relman D.A."/>
        </authorList>
    </citation>
    <scope>NUCLEOTIDE SEQUENCE [LARGE SCALE GENOMIC DNA]</scope>
    <source>
        <strain evidence="2">DOLJORAL78_47_16</strain>
    </source>
</reference>
<evidence type="ECO:0000313" key="3">
    <source>
        <dbReference type="Proteomes" id="UP000230821"/>
    </source>
</evidence>
<comment type="caution">
    <text evidence="2">The sequence shown here is derived from an EMBL/GenBank/DDBJ whole genome shotgun (WGS) entry which is preliminary data.</text>
</comment>
<proteinExistence type="predicted"/>
<dbReference type="Pfam" id="PF03259">
    <property type="entry name" value="Robl_LC7"/>
    <property type="match status" value="1"/>
</dbReference>
<dbReference type="InterPro" id="IPR004942">
    <property type="entry name" value="Roadblock/LAMTOR2_dom"/>
</dbReference>
<evidence type="ECO:0000259" key="1">
    <source>
        <dbReference type="Pfam" id="PF03259"/>
    </source>
</evidence>
<organism evidence="2 3">
    <name type="scientific">candidate division KSB3 bacterium</name>
    <dbReference type="NCBI Taxonomy" id="2044937"/>
    <lineage>
        <taxon>Bacteria</taxon>
        <taxon>candidate division KSB3</taxon>
    </lineage>
</organism>
<dbReference type="AlphaFoldDB" id="A0A2G6KCD8"/>